<feature type="transmembrane region" description="Helical" evidence="1">
    <location>
        <begin position="20"/>
        <end position="42"/>
    </location>
</feature>
<sequence length="108" mass="11200">MIHPPVEPRRGTISVARSSLALEILLNIYALGATAVLARLVLLGASIPDGLPVGSLVYRWTDPLVAPMSGLPGAARPIFGAITLPDLTLAAMVVLIPLAALARSSGRR</sequence>
<dbReference type="EMBL" id="CADCWH010000247">
    <property type="protein sequence ID" value="CAA9559652.1"/>
    <property type="molecule type" value="Genomic_DNA"/>
</dbReference>
<proteinExistence type="predicted"/>
<gene>
    <name evidence="2" type="ORF">AVDCRST_MAG70-1558</name>
</gene>
<feature type="transmembrane region" description="Helical" evidence="1">
    <location>
        <begin position="78"/>
        <end position="102"/>
    </location>
</feature>
<evidence type="ECO:0000256" key="1">
    <source>
        <dbReference type="SAM" id="Phobius"/>
    </source>
</evidence>
<organism evidence="2">
    <name type="scientific">uncultured Thermomicrobiales bacterium</name>
    <dbReference type="NCBI Taxonomy" id="1645740"/>
    <lineage>
        <taxon>Bacteria</taxon>
        <taxon>Pseudomonadati</taxon>
        <taxon>Thermomicrobiota</taxon>
        <taxon>Thermomicrobia</taxon>
        <taxon>Thermomicrobiales</taxon>
        <taxon>environmental samples</taxon>
    </lineage>
</organism>
<protein>
    <recommendedName>
        <fullName evidence="3">YggT family protein</fullName>
    </recommendedName>
</protein>
<dbReference type="AlphaFoldDB" id="A0A6J4UVR3"/>
<evidence type="ECO:0008006" key="3">
    <source>
        <dbReference type="Google" id="ProtNLM"/>
    </source>
</evidence>
<keyword evidence="1" id="KW-0812">Transmembrane</keyword>
<keyword evidence="1" id="KW-0472">Membrane</keyword>
<evidence type="ECO:0000313" key="2">
    <source>
        <dbReference type="EMBL" id="CAA9559652.1"/>
    </source>
</evidence>
<reference evidence="2" key="1">
    <citation type="submission" date="2020-02" db="EMBL/GenBank/DDBJ databases">
        <authorList>
            <person name="Meier V. D."/>
        </authorList>
    </citation>
    <scope>NUCLEOTIDE SEQUENCE</scope>
    <source>
        <strain evidence="2">AVDCRST_MAG70</strain>
    </source>
</reference>
<accession>A0A6J4UVR3</accession>
<name>A0A6J4UVR3_9BACT</name>
<keyword evidence="1" id="KW-1133">Transmembrane helix</keyword>